<gene>
    <name evidence="5" type="ORF">H0A72_14830</name>
</gene>
<feature type="domain" description="Pyruvate carboxyltransferase" evidence="4">
    <location>
        <begin position="7"/>
        <end position="274"/>
    </location>
</feature>
<evidence type="ECO:0000313" key="6">
    <source>
        <dbReference type="Proteomes" id="UP000559809"/>
    </source>
</evidence>
<dbReference type="Proteomes" id="UP000559809">
    <property type="component" value="Unassembled WGS sequence"/>
</dbReference>
<dbReference type="GO" id="GO:0006552">
    <property type="term" value="P:L-leucine catabolic process"/>
    <property type="evidence" value="ECO:0007669"/>
    <property type="project" value="TreeGrafter"/>
</dbReference>
<comment type="caution">
    <text evidence="5">The sequence shown here is derived from an EMBL/GenBank/DDBJ whole genome shotgun (WGS) entry which is preliminary data.</text>
</comment>
<accession>A0A853G146</accession>
<dbReference type="CDD" id="cd07938">
    <property type="entry name" value="DRE_TIM_HMGL"/>
    <property type="match status" value="1"/>
</dbReference>
<dbReference type="Gene3D" id="3.20.20.70">
    <property type="entry name" value="Aldolase class I"/>
    <property type="match status" value="1"/>
</dbReference>
<organism evidence="5 6">
    <name type="scientific">Parapusillimonas granuli</name>
    <dbReference type="NCBI Taxonomy" id="380911"/>
    <lineage>
        <taxon>Bacteria</taxon>
        <taxon>Pseudomonadati</taxon>
        <taxon>Pseudomonadota</taxon>
        <taxon>Betaproteobacteria</taxon>
        <taxon>Burkholderiales</taxon>
        <taxon>Alcaligenaceae</taxon>
        <taxon>Parapusillimonas</taxon>
    </lineage>
</organism>
<evidence type="ECO:0000313" key="5">
    <source>
        <dbReference type="EMBL" id="NYT50593.1"/>
    </source>
</evidence>
<dbReference type="InterPro" id="IPR000891">
    <property type="entry name" value="PYR_CT"/>
</dbReference>
<dbReference type="InterPro" id="IPR013785">
    <property type="entry name" value="Aldolase_TIM"/>
</dbReference>
<evidence type="ECO:0000256" key="3">
    <source>
        <dbReference type="ARBA" id="ARBA00023239"/>
    </source>
</evidence>
<dbReference type="PROSITE" id="PS50991">
    <property type="entry name" value="PYR_CT"/>
    <property type="match status" value="1"/>
</dbReference>
<keyword evidence="6" id="KW-1185">Reference proteome</keyword>
<keyword evidence="2" id="KW-0479">Metal-binding</keyword>
<comment type="similarity">
    <text evidence="1">Belongs to the HMG-CoA lyase family.</text>
</comment>
<dbReference type="GO" id="GO:0046951">
    <property type="term" value="P:ketone body biosynthetic process"/>
    <property type="evidence" value="ECO:0007669"/>
    <property type="project" value="TreeGrafter"/>
</dbReference>
<dbReference type="PANTHER" id="PTHR42738">
    <property type="entry name" value="HYDROXYMETHYLGLUTARYL-COA LYASE"/>
    <property type="match status" value="1"/>
</dbReference>
<dbReference type="AlphaFoldDB" id="A0A853G146"/>
<sequence>MNMPDKVEVIEVGMRDGLQMEPDFVDTGTKIALIDGLTDAGLRHIEATSFVSPRAVPQLADAADVLAGVRRPAGSRFSVLAPNLKGVERAIDAGADEIVVFVSASESHNRKNLNRPIDRSLDDISNIAEHVRHVGIGKRGAIACAFGCPFEGDVELSAIQRIAGHFHAAGFRTLTLGDTTGMATPALVARTVAAIRGAHPDMKLTLHFHNTRGIGLVNVVAGLNAGVDSYESSLGGLGGCPFAPGASGNICTEDLVYLLNEMGIETGIDLDKLIQVAARMEAVLGRRLPGQVMKAGPRLRLHEYEDAACATG</sequence>
<dbReference type="NCBIfam" id="NF004283">
    <property type="entry name" value="PRK05692.1"/>
    <property type="match status" value="1"/>
</dbReference>
<name>A0A853G146_9BURK</name>
<dbReference type="GO" id="GO:0046872">
    <property type="term" value="F:metal ion binding"/>
    <property type="evidence" value="ECO:0007669"/>
    <property type="project" value="UniProtKB-KW"/>
</dbReference>
<evidence type="ECO:0000256" key="1">
    <source>
        <dbReference type="ARBA" id="ARBA00009405"/>
    </source>
</evidence>
<dbReference type="PANTHER" id="PTHR42738:SF7">
    <property type="entry name" value="HYDROXYMETHYLGLUTARYL-COA LYASE"/>
    <property type="match status" value="1"/>
</dbReference>
<evidence type="ECO:0000256" key="2">
    <source>
        <dbReference type="ARBA" id="ARBA00022723"/>
    </source>
</evidence>
<dbReference type="RefSeq" id="WP_180156668.1">
    <property type="nucleotide sequence ID" value="NZ_JACCEM010000007.1"/>
</dbReference>
<dbReference type="FunFam" id="3.20.20.70:FF:000071">
    <property type="entry name" value="Hydroxymethylglutaryl-CoA lyase"/>
    <property type="match status" value="1"/>
</dbReference>
<dbReference type="SUPFAM" id="SSF51569">
    <property type="entry name" value="Aldolase"/>
    <property type="match status" value="1"/>
</dbReference>
<dbReference type="Pfam" id="PF00682">
    <property type="entry name" value="HMGL-like"/>
    <property type="match status" value="1"/>
</dbReference>
<dbReference type="GO" id="GO:0004419">
    <property type="term" value="F:hydroxymethylglutaryl-CoA lyase activity"/>
    <property type="evidence" value="ECO:0007669"/>
    <property type="project" value="TreeGrafter"/>
</dbReference>
<reference evidence="5 6" key="1">
    <citation type="submission" date="2020-07" db="EMBL/GenBank/DDBJ databases">
        <title>Taxonomic revisions and descriptions of new bacterial species based on genomic comparisons in the high-G+C-content subgroup of the family Alcaligenaceae.</title>
        <authorList>
            <person name="Szabo A."/>
            <person name="Felfoldi T."/>
        </authorList>
    </citation>
    <scope>NUCLEOTIDE SEQUENCE [LARGE SCALE GENOMIC DNA]</scope>
    <source>
        <strain evidence="5 6">LMG 24012</strain>
    </source>
</reference>
<dbReference type="EMBL" id="JACCEM010000007">
    <property type="protein sequence ID" value="NYT50593.1"/>
    <property type="molecule type" value="Genomic_DNA"/>
</dbReference>
<keyword evidence="3 5" id="KW-0456">Lyase</keyword>
<protein>
    <submittedName>
        <fullName evidence="5">Hydroxymethylglutaryl-CoA lyase</fullName>
    </submittedName>
</protein>
<proteinExistence type="inferred from homology"/>
<evidence type="ECO:0000259" key="4">
    <source>
        <dbReference type="PROSITE" id="PS50991"/>
    </source>
</evidence>
<dbReference type="InterPro" id="IPR043594">
    <property type="entry name" value="HMGL"/>
</dbReference>